<keyword evidence="2" id="KW-1185">Reference proteome</keyword>
<accession>A0A926N804</accession>
<dbReference type="Gene3D" id="3.90.1600.10">
    <property type="entry name" value="Palm domain of DNA polymerase"/>
    <property type="match status" value="1"/>
</dbReference>
<dbReference type="InterPro" id="IPR043502">
    <property type="entry name" value="DNA/RNA_pol_sf"/>
</dbReference>
<reference evidence="1" key="1">
    <citation type="submission" date="2020-09" db="EMBL/GenBank/DDBJ databases">
        <title>A novel bacterium of genus Bacillus, isolated from South China Sea.</title>
        <authorList>
            <person name="Huang H."/>
            <person name="Mo K."/>
            <person name="Hu Y."/>
        </authorList>
    </citation>
    <scope>NUCLEOTIDE SEQUENCE</scope>
    <source>
        <strain evidence="1">IB182487</strain>
    </source>
</reference>
<evidence type="ECO:0000313" key="2">
    <source>
        <dbReference type="Proteomes" id="UP000626844"/>
    </source>
</evidence>
<organism evidence="1 2">
    <name type="scientific">Metabacillus arenae</name>
    <dbReference type="NCBI Taxonomy" id="2771434"/>
    <lineage>
        <taxon>Bacteria</taxon>
        <taxon>Bacillati</taxon>
        <taxon>Bacillota</taxon>
        <taxon>Bacilli</taxon>
        <taxon>Bacillales</taxon>
        <taxon>Bacillaceae</taxon>
        <taxon>Metabacillus</taxon>
    </lineage>
</organism>
<gene>
    <name evidence="1" type="ORF">IC621_02485</name>
</gene>
<dbReference type="InterPro" id="IPR023211">
    <property type="entry name" value="DNA_pol_palm_dom_sf"/>
</dbReference>
<evidence type="ECO:0008006" key="3">
    <source>
        <dbReference type="Google" id="ProtNLM"/>
    </source>
</evidence>
<dbReference type="EMBL" id="JACXAI010000002">
    <property type="protein sequence ID" value="MBD1379087.1"/>
    <property type="molecule type" value="Genomic_DNA"/>
</dbReference>
<protein>
    <recommendedName>
        <fullName evidence="3">DNA-directed DNA polymerase</fullName>
    </recommendedName>
</protein>
<dbReference type="AlphaFoldDB" id="A0A926N804"/>
<sequence length="594" mass="69104">MFYDFEVLSNCKDEITGRSYWCVVFIDYDSKKGKIIKNNEDELRRFYNLTKEYIYVGYNCRSYDQHIFKGLLLGMDAGYVNDKLIVEGKKGFEIVRDGFKIPFNNFDIMPNPPIGLKTLEGFMGSNIKESSVPFNIDRPLTDEEEKDLIRYCAHDVKETVKVFDIRRAEFDSQLAIIDTFDLSMNQFNKTKAQLAGFTLGAEKHPHRGDEFDMIVPDTLVLNKYKHVIDWYMNPENHNYKAKLKFHVKDSELILGYGGAHAAIPKYNAEGIILCADVASLYPSLMIEYGFMSRNVKDKDKYKLIRDERLRLKALKDPRQQPMKIILNSTYGALKDKFNPLYDPLQANNVCLAGQLLLLDLVEKVEDLCVVNNINTDGLFMTVKDRETVDKIKEIAAEWEKRTRLDLEWEEFSKIYQKDVNNYIIINDKGKYKSKGAWLKSLDDLDYDLPIVNKALVNYFTKNVPLEETINNCNELREFQKLVKVSSKYLYGLHGEERLYEKVLRVFADNRENAKGVFKVKLKMKDGLEQEVPEKIGNTPDKCFIDNDDIKGVKVPTYLDKNYYVELAKERLNNILGIPNRKKKKSKKDEQKNEK</sequence>
<comment type="caution">
    <text evidence="1">The sequence shown here is derived from an EMBL/GenBank/DDBJ whole genome shotgun (WGS) entry which is preliminary data.</text>
</comment>
<dbReference type="Proteomes" id="UP000626844">
    <property type="component" value="Unassembled WGS sequence"/>
</dbReference>
<proteinExistence type="predicted"/>
<evidence type="ECO:0000313" key="1">
    <source>
        <dbReference type="EMBL" id="MBD1379087.1"/>
    </source>
</evidence>
<name>A0A926N804_9BACI</name>
<dbReference type="SUPFAM" id="SSF56672">
    <property type="entry name" value="DNA/RNA polymerases"/>
    <property type="match status" value="1"/>
</dbReference>